<accession>A0A1W2TXG7</accession>
<evidence type="ECO:0000313" key="3">
    <source>
        <dbReference type="Proteomes" id="UP000054516"/>
    </source>
</evidence>
<organism evidence="2">
    <name type="scientific">Rosellinia necatrix</name>
    <name type="common">White root-rot fungus</name>
    <dbReference type="NCBI Taxonomy" id="77044"/>
    <lineage>
        <taxon>Eukaryota</taxon>
        <taxon>Fungi</taxon>
        <taxon>Dikarya</taxon>
        <taxon>Ascomycota</taxon>
        <taxon>Pezizomycotina</taxon>
        <taxon>Sordariomycetes</taxon>
        <taxon>Xylariomycetidae</taxon>
        <taxon>Xylariales</taxon>
        <taxon>Xylariaceae</taxon>
        <taxon>Rosellinia</taxon>
    </lineage>
</organism>
<reference evidence="2" key="1">
    <citation type="submission" date="2016-03" db="EMBL/GenBank/DDBJ databases">
        <title>Draft genome sequence of Rosellinia necatrix.</title>
        <authorList>
            <person name="Kanematsu S."/>
        </authorList>
    </citation>
    <scope>NUCLEOTIDE SEQUENCE [LARGE SCALE GENOMIC DNA]</scope>
    <source>
        <strain evidence="2">W97</strain>
    </source>
</reference>
<dbReference type="Proteomes" id="UP000054516">
    <property type="component" value="Unassembled WGS sequence"/>
</dbReference>
<dbReference type="OMA" id="DNDCGIP"/>
<feature type="chain" id="PRO_5010703273" evidence="1">
    <location>
        <begin position="20"/>
        <end position="179"/>
    </location>
</feature>
<dbReference type="AlphaFoldDB" id="A0A1W2TXG7"/>
<evidence type="ECO:0000256" key="1">
    <source>
        <dbReference type="SAM" id="SignalP"/>
    </source>
</evidence>
<evidence type="ECO:0000313" key="2">
    <source>
        <dbReference type="EMBL" id="GAP93421.1"/>
    </source>
</evidence>
<gene>
    <name evidence="2" type="ORF">SAMD00023353_10300170</name>
</gene>
<dbReference type="OrthoDB" id="2218962at2759"/>
<dbReference type="STRING" id="77044.A0A1W2TXG7"/>
<feature type="signal peptide" evidence="1">
    <location>
        <begin position="1"/>
        <end position="19"/>
    </location>
</feature>
<dbReference type="EMBL" id="DF977548">
    <property type="protein sequence ID" value="GAP93421.1"/>
    <property type="molecule type" value="Genomic_DNA"/>
</dbReference>
<sequence>MPSFYTLATALASLSVVSANCNLDNKLDSGPLPKVRSQLCLEQGAGAYTFAMDVSELDVPTFSSGAMWAGLVGSRAFMVYDEGCALKGVYSPHQTGDCGAPYAIEEPWLPYGLIVTDVDFSSADPYFSFSYANGKYSIRNNHCVCNEIGSGLRVEQGCRCAFPIHGESKRNVLSIPFEA</sequence>
<keyword evidence="3" id="KW-1185">Reference proteome</keyword>
<name>A0A1W2TXG7_ROSNE</name>
<proteinExistence type="predicted"/>
<protein>
    <submittedName>
        <fullName evidence="2">Uncharacterized protein</fullName>
    </submittedName>
</protein>
<keyword evidence="1" id="KW-0732">Signal</keyword>